<dbReference type="Pfam" id="PF04355">
    <property type="entry name" value="BamE"/>
    <property type="match status" value="1"/>
</dbReference>
<evidence type="ECO:0000313" key="6">
    <source>
        <dbReference type="EMBL" id="PPT92077.1"/>
    </source>
</evidence>
<dbReference type="InterPro" id="IPR007450">
    <property type="entry name" value="BamE_dom"/>
</dbReference>
<proteinExistence type="inferred from homology"/>
<dbReference type="InterPro" id="IPR037873">
    <property type="entry name" value="BamE-like"/>
</dbReference>
<dbReference type="InterPro" id="IPR026592">
    <property type="entry name" value="BamE"/>
</dbReference>
<keyword evidence="2 4" id="KW-0472">Membrane</keyword>
<dbReference type="GO" id="GO:0030674">
    <property type="term" value="F:protein-macromolecule adaptor activity"/>
    <property type="evidence" value="ECO:0007669"/>
    <property type="project" value="TreeGrafter"/>
</dbReference>
<sequence>MRNLLLVAAVALSTAGCGIIYKQPIYQGNLIKQTAVDQLKVGQSKQQVSALLGTPSIPDPFHAQRWDYTSSERVDRVGRTEIKNFVVYFQNDAVTRWEGDYFPDRDSELAKNSVRQFGRNLAKDKKKQRRGE</sequence>
<evidence type="ECO:0000256" key="1">
    <source>
        <dbReference type="ARBA" id="ARBA00022729"/>
    </source>
</evidence>
<comment type="subunit">
    <text evidence="4">Part of the Bam complex.</text>
</comment>
<dbReference type="GO" id="GO:0051205">
    <property type="term" value="P:protein insertion into membrane"/>
    <property type="evidence" value="ECO:0007669"/>
    <property type="project" value="UniProtKB-UniRule"/>
</dbReference>
<evidence type="ECO:0000256" key="2">
    <source>
        <dbReference type="ARBA" id="ARBA00023136"/>
    </source>
</evidence>
<dbReference type="GO" id="GO:1990063">
    <property type="term" value="C:Bam protein complex"/>
    <property type="evidence" value="ECO:0007669"/>
    <property type="project" value="TreeGrafter"/>
</dbReference>
<keyword evidence="7" id="KW-1185">Reference proteome</keyword>
<keyword evidence="4" id="KW-0564">Palmitate</keyword>
<keyword evidence="1 4" id="KW-0732">Signal</keyword>
<reference evidence="6 7" key="1">
    <citation type="submission" date="2016-08" db="EMBL/GenBank/DDBJ databases">
        <title>Evolution of the type three secretion system and type three effector repertoires in Xanthomonas.</title>
        <authorList>
            <person name="Merda D."/>
            <person name="Briand M."/>
            <person name="Bosis E."/>
            <person name="Rousseau C."/>
            <person name="Portier P."/>
            <person name="Jacques M.-A."/>
            <person name="Fischer-Le Saux M."/>
        </authorList>
    </citation>
    <scope>NUCLEOTIDE SEQUENCE [LARGE SCALE GENOMIC DNA]</scope>
    <source>
        <strain evidence="6 7">CFBP 4691</strain>
    </source>
</reference>
<comment type="similarity">
    <text evidence="4">Belongs to the BamE family.</text>
</comment>
<dbReference type="Proteomes" id="UP000239898">
    <property type="component" value="Unassembled WGS sequence"/>
</dbReference>
<evidence type="ECO:0000256" key="4">
    <source>
        <dbReference type="HAMAP-Rule" id="MF_00925"/>
    </source>
</evidence>
<evidence type="ECO:0000256" key="3">
    <source>
        <dbReference type="ARBA" id="ARBA00023237"/>
    </source>
</evidence>
<dbReference type="EMBL" id="MIGX01000015">
    <property type="protein sequence ID" value="PPT92077.1"/>
    <property type="molecule type" value="Genomic_DNA"/>
</dbReference>
<dbReference type="RefSeq" id="WP_128419471.1">
    <property type="nucleotide sequence ID" value="NZ_CP049017.1"/>
</dbReference>
<dbReference type="OrthoDB" id="9808250at2"/>
<organism evidence="6 7">
    <name type="scientific">Xanthomonas theicola</name>
    <dbReference type="NCBI Taxonomy" id="56464"/>
    <lineage>
        <taxon>Bacteria</taxon>
        <taxon>Pseudomonadati</taxon>
        <taxon>Pseudomonadota</taxon>
        <taxon>Gammaproteobacteria</taxon>
        <taxon>Lysobacterales</taxon>
        <taxon>Lysobacteraceae</taxon>
        <taxon>Xanthomonas</taxon>
    </lineage>
</organism>
<evidence type="ECO:0000259" key="5">
    <source>
        <dbReference type="Pfam" id="PF04355"/>
    </source>
</evidence>
<gene>
    <name evidence="4" type="primary">bamE</name>
    <name evidence="6" type="ORF">XthCFBP4691_05255</name>
</gene>
<comment type="subcellular location">
    <subcellularLocation>
        <location evidence="4">Cell outer membrane</location>
        <topology evidence="4">Lipid-anchor</topology>
    </subcellularLocation>
</comment>
<accession>A0A2S6ZIK6</accession>
<protein>
    <recommendedName>
        <fullName evidence="4">Outer membrane protein assembly factor BamE</fullName>
    </recommendedName>
</protein>
<keyword evidence="4" id="KW-0449">Lipoprotein</keyword>
<dbReference type="Gene3D" id="3.30.1450.10">
    <property type="match status" value="1"/>
</dbReference>
<dbReference type="PANTHER" id="PTHR37482:SF1">
    <property type="entry name" value="OUTER MEMBRANE PROTEIN ASSEMBLY FACTOR BAME"/>
    <property type="match status" value="1"/>
</dbReference>
<feature type="domain" description="Outer membrane protein assembly factor BamE" evidence="5">
    <location>
        <begin position="28"/>
        <end position="98"/>
    </location>
</feature>
<comment type="function">
    <text evidence="4">Part of the outer membrane protein assembly complex, which is involved in assembly and insertion of beta-barrel proteins into the outer membrane.</text>
</comment>
<dbReference type="PANTHER" id="PTHR37482">
    <property type="entry name" value="OUTER MEMBRANE PROTEIN ASSEMBLY FACTOR BAME"/>
    <property type="match status" value="1"/>
</dbReference>
<comment type="caution">
    <text evidence="6">The sequence shown here is derived from an EMBL/GenBank/DDBJ whole genome shotgun (WGS) entry which is preliminary data.</text>
</comment>
<dbReference type="HAMAP" id="MF_00925">
    <property type="entry name" value="OM_assembly_BamE"/>
    <property type="match status" value="1"/>
</dbReference>
<dbReference type="PROSITE" id="PS51257">
    <property type="entry name" value="PROKAR_LIPOPROTEIN"/>
    <property type="match status" value="1"/>
</dbReference>
<dbReference type="GO" id="GO:0043165">
    <property type="term" value="P:Gram-negative-bacterium-type cell outer membrane assembly"/>
    <property type="evidence" value="ECO:0007669"/>
    <property type="project" value="UniProtKB-UniRule"/>
</dbReference>
<keyword evidence="3 4" id="KW-0998">Cell outer membrane</keyword>
<dbReference type="AlphaFoldDB" id="A0A2S6ZIK6"/>
<name>A0A2S6ZIK6_9XANT</name>
<evidence type="ECO:0000313" key="7">
    <source>
        <dbReference type="Proteomes" id="UP000239898"/>
    </source>
</evidence>